<dbReference type="EMBL" id="JAMKBI010000019">
    <property type="protein sequence ID" value="MCZ8535312.1"/>
    <property type="molecule type" value="Genomic_DNA"/>
</dbReference>
<dbReference type="GO" id="GO:0005886">
    <property type="term" value="C:plasma membrane"/>
    <property type="evidence" value="ECO:0007669"/>
    <property type="project" value="UniProtKB-SubCell"/>
</dbReference>
<evidence type="ECO:0000256" key="1">
    <source>
        <dbReference type="ARBA" id="ARBA00004651"/>
    </source>
</evidence>
<dbReference type="PANTHER" id="PTHR23530">
    <property type="entry name" value="TRANSPORT PROTEIN-RELATED"/>
    <property type="match status" value="1"/>
</dbReference>
<accession>A0A9X3LC54</accession>
<evidence type="ECO:0000313" key="7">
    <source>
        <dbReference type="Proteomes" id="UP001152172"/>
    </source>
</evidence>
<dbReference type="PROSITE" id="PS00216">
    <property type="entry name" value="SUGAR_TRANSPORT_1"/>
    <property type="match status" value="1"/>
</dbReference>
<dbReference type="InterPro" id="IPR005829">
    <property type="entry name" value="Sugar_transporter_CS"/>
</dbReference>
<gene>
    <name evidence="6" type="ORF">M9R61_18580</name>
</gene>
<feature type="transmembrane region" description="Helical" evidence="5">
    <location>
        <begin position="37"/>
        <end position="62"/>
    </location>
</feature>
<dbReference type="InterPro" id="IPR053160">
    <property type="entry name" value="MFS_DHA3_Transporter"/>
</dbReference>
<evidence type="ECO:0000256" key="5">
    <source>
        <dbReference type="SAM" id="Phobius"/>
    </source>
</evidence>
<feature type="transmembrane region" description="Helical" evidence="5">
    <location>
        <begin position="252"/>
        <end position="273"/>
    </location>
</feature>
<feature type="transmembrane region" description="Helical" evidence="5">
    <location>
        <begin position="160"/>
        <end position="178"/>
    </location>
</feature>
<dbReference type="Pfam" id="PF07690">
    <property type="entry name" value="MFS_1"/>
    <property type="match status" value="1"/>
</dbReference>
<comment type="subcellular location">
    <subcellularLocation>
        <location evidence="1">Cell membrane</location>
        <topology evidence="1">Multi-pass membrane protein</topology>
    </subcellularLocation>
</comment>
<feature type="transmembrane region" description="Helical" evidence="5">
    <location>
        <begin position="364"/>
        <end position="389"/>
    </location>
</feature>
<evidence type="ECO:0000256" key="3">
    <source>
        <dbReference type="ARBA" id="ARBA00022989"/>
    </source>
</evidence>
<feature type="transmembrane region" description="Helical" evidence="5">
    <location>
        <begin position="12"/>
        <end position="31"/>
    </location>
</feature>
<evidence type="ECO:0000313" key="6">
    <source>
        <dbReference type="EMBL" id="MCZ8535312.1"/>
    </source>
</evidence>
<keyword evidence="3 5" id="KW-1133">Transmembrane helix</keyword>
<keyword evidence="7" id="KW-1185">Reference proteome</keyword>
<feature type="transmembrane region" description="Helical" evidence="5">
    <location>
        <begin position="285"/>
        <end position="314"/>
    </location>
</feature>
<dbReference type="Proteomes" id="UP001152172">
    <property type="component" value="Unassembled WGS sequence"/>
</dbReference>
<dbReference type="InterPro" id="IPR036259">
    <property type="entry name" value="MFS_trans_sf"/>
</dbReference>
<name>A0A9X3LC54_9BACI</name>
<sequence length="398" mass="44010">MSIQNFYYTITSSRSFFIQMVFTLNAIYYVTQADLNALQLILVGTIMEISVLLFEMPTGLYADHYGRKRSLSLGTIIIGLAHVIEGSTPEFWAIAFSSAMWGIGWTFISGAEQAWIADELDGTNLETTFLRGSQFSSFARFAAILASVAIAALWSVQTAIIFAGVMIIALAVWAFIKLPETKFVKVTREKGVSGITHMVNTIKVGLSQIRGKNMLVSIAVVTLLWGLASEGFDRLYGAHFITDFDLSEDESIYWFGAFYAVAFLLNIGVLRFVEKNVKGRYADVLLLTNAVLTGTMLIFAWTGHFWVAVSMYWVTSALRNVNYPLISIITNEQIESKGRATTLSMFGQLDAFGQIVGGPLVGLFALYSTIAGGISASAFLILPVLYFFWRIKTKMVQS</sequence>
<proteinExistence type="predicted"/>
<comment type="caution">
    <text evidence="6">The sequence shown here is derived from an EMBL/GenBank/DDBJ whole genome shotgun (WGS) entry which is preliminary data.</text>
</comment>
<feature type="transmembrane region" description="Helical" evidence="5">
    <location>
        <begin position="213"/>
        <end position="232"/>
    </location>
</feature>
<protein>
    <submittedName>
        <fullName evidence="6">MFS transporter</fullName>
    </submittedName>
</protein>
<keyword evidence="4 5" id="KW-0472">Membrane</keyword>
<organism evidence="6 7">
    <name type="scientific">Psychrobacillus psychrodurans</name>
    <dbReference type="NCBI Taxonomy" id="126157"/>
    <lineage>
        <taxon>Bacteria</taxon>
        <taxon>Bacillati</taxon>
        <taxon>Bacillota</taxon>
        <taxon>Bacilli</taxon>
        <taxon>Bacillales</taxon>
        <taxon>Bacillaceae</taxon>
        <taxon>Psychrobacillus</taxon>
    </lineage>
</organism>
<dbReference type="Gene3D" id="1.20.1250.20">
    <property type="entry name" value="MFS general substrate transporter like domains"/>
    <property type="match status" value="1"/>
</dbReference>
<evidence type="ECO:0000256" key="2">
    <source>
        <dbReference type="ARBA" id="ARBA00022692"/>
    </source>
</evidence>
<dbReference type="AlphaFoldDB" id="A0A9X3LC54"/>
<dbReference type="GO" id="GO:0022857">
    <property type="term" value="F:transmembrane transporter activity"/>
    <property type="evidence" value="ECO:0007669"/>
    <property type="project" value="InterPro"/>
</dbReference>
<evidence type="ECO:0000256" key="4">
    <source>
        <dbReference type="ARBA" id="ARBA00023136"/>
    </source>
</evidence>
<dbReference type="PANTHER" id="PTHR23530:SF1">
    <property type="entry name" value="PERMEASE, MAJOR FACILITATOR SUPERFAMILY-RELATED"/>
    <property type="match status" value="1"/>
</dbReference>
<dbReference type="SUPFAM" id="SSF103473">
    <property type="entry name" value="MFS general substrate transporter"/>
    <property type="match status" value="1"/>
</dbReference>
<keyword evidence="2 5" id="KW-0812">Transmembrane</keyword>
<dbReference type="InterPro" id="IPR011701">
    <property type="entry name" value="MFS"/>
</dbReference>
<reference evidence="6" key="1">
    <citation type="submission" date="2022-05" db="EMBL/GenBank/DDBJ databases">
        <authorList>
            <person name="Colautti A."/>
            <person name="Iacumin L."/>
        </authorList>
    </citation>
    <scope>NUCLEOTIDE SEQUENCE</scope>
    <source>
        <strain evidence="6">DSM 30747</strain>
    </source>
</reference>
<feature type="transmembrane region" description="Helical" evidence="5">
    <location>
        <begin position="138"/>
        <end position="154"/>
    </location>
</feature>
<dbReference type="RefSeq" id="WP_269923300.1">
    <property type="nucleotide sequence ID" value="NZ_JAMKBI010000019.1"/>
</dbReference>